<dbReference type="Pfam" id="PF00069">
    <property type="entry name" value="Pkinase"/>
    <property type="match status" value="1"/>
</dbReference>
<dbReference type="EC" id="2.7.11.1" evidence="1"/>
<dbReference type="Gene3D" id="1.10.510.10">
    <property type="entry name" value="Transferase(Phosphotransferase) domain 1"/>
    <property type="match status" value="1"/>
</dbReference>
<evidence type="ECO:0000256" key="2">
    <source>
        <dbReference type="ARBA" id="ARBA00022527"/>
    </source>
</evidence>
<dbReference type="GO" id="GO:0005524">
    <property type="term" value="F:ATP binding"/>
    <property type="evidence" value="ECO:0007669"/>
    <property type="project" value="UniProtKB-KW"/>
</dbReference>
<dbReference type="InterPro" id="IPR000719">
    <property type="entry name" value="Prot_kinase_dom"/>
</dbReference>
<keyword evidence="3" id="KW-0808">Transferase</keyword>
<comment type="catalytic activity">
    <reaction evidence="7">
        <text>L-threonyl-[protein] + ATP = O-phospho-L-threonyl-[protein] + ADP + H(+)</text>
        <dbReference type="Rhea" id="RHEA:46608"/>
        <dbReference type="Rhea" id="RHEA-COMP:11060"/>
        <dbReference type="Rhea" id="RHEA-COMP:11605"/>
        <dbReference type="ChEBI" id="CHEBI:15378"/>
        <dbReference type="ChEBI" id="CHEBI:30013"/>
        <dbReference type="ChEBI" id="CHEBI:30616"/>
        <dbReference type="ChEBI" id="CHEBI:61977"/>
        <dbReference type="ChEBI" id="CHEBI:456216"/>
        <dbReference type="EC" id="2.7.11.1"/>
    </reaction>
</comment>
<keyword evidence="2" id="KW-0723">Serine/threonine-protein kinase</keyword>
<dbReference type="PANTHER" id="PTHR27006">
    <property type="entry name" value="PROMASTIGOTE SURFACE ANTIGEN PROTEIN PSA"/>
    <property type="match status" value="1"/>
</dbReference>
<sequence>MWRPKDKTRLFCSTRSNHPFSQPTHSWPLFFTLLSPNLSLNSAAEAAPTRPPDLFQLPSPPFPSETNSLTLLSPTSIPLREGEMCRNIVQGIARGLRYIHEESQLWVVHRDINPTNILLDLEFKPKIAGFALARMMQQGESEGESTVIAGTIGFLDPEYMRTGRVSIKSDVYAFGVTILMIISRRRAYSSGGEESLIEHVMRCWNRGETIYVVHEVMREQLCFKWRMAL</sequence>
<evidence type="ECO:0000313" key="10">
    <source>
        <dbReference type="EMBL" id="CAF2125230.1"/>
    </source>
</evidence>
<organism evidence="10">
    <name type="scientific">Brassica napus</name>
    <name type="common">Rape</name>
    <dbReference type="NCBI Taxonomy" id="3708"/>
    <lineage>
        <taxon>Eukaryota</taxon>
        <taxon>Viridiplantae</taxon>
        <taxon>Streptophyta</taxon>
        <taxon>Embryophyta</taxon>
        <taxon>Tracheophyta</taxon>
        <taxon>Spermatophyta</taxon>
        <taxon>Magnoliopsida</taxon>
        <taxon>eudicotyledons</taxon>
        <taxon>Gunneridae</taxon>
        <taxon>Pentapetalae</taxon>
        <taxon>rosids</taxon>
        <taxon>malvids</taxon>
        <taxon>Brassicales</taxon>
        <taxon>Brassicaceae</taxon>
        <taxon>Brassiceae</taxon>
        <taxon>Brassica</taxon>
    </lineage>
</organism>
<evidence type="ECO:0000256" key="8">
    <source>
        <dbReference type="ARBA" id="ARBA00048679"/>
    </source>
</evidence>
<evidence type="ECO:0000256" key="7">
    <source>
        <dbReference type="ARBA" id="ARBA00047899"/>
    </source>
</evidence>
<dbReference type="SUPFAM" id="SSF56112">
    <property type="entry name" value="Protein kinase-like (PK-like)"/>
    <property type="match status" value="1"/>
</dbReference>
<dbReference type="InterPro" id="IPR011009">
    <property type="entry name" value="Kinase-like_dom_sf"/>
</dbReference>
<evidence type="ECO:0000256" key="1">
    <source>
        <dbReference type="ARBA" id="ARBA00012513"/>
    </source>
</evidence>
<evidence type="ECO:0000256" key="3">
    <source>
        <dbReference type="ARBA" id="ARBA00022679"/>
    </source>
</evidence>
<reference evidence="10" key="1">
    <citation type="submission" date="2021-01" db="EMBL/GenBank/DDBJ databases">
        <authorList>
            <consortium name="Genoscope - CEA"/>
            <person name="William W."/>
        </authorList>
    </citation>
    <scope>NUCLEOTIDE SEQUENCE</scope>
</reference>
<gene>
    <name evidence="10" type="ORF">DARMORV10_A03P29480.1</name>
</gene>
<dbReference type="Proteomes" id="UP001295469">
    <property type="component" value="Chromosome A03"/>
</dbReference>
<evidence type="ECO:0000256" key="6">
    <source>
        <dbReference type="ARBA" id="ARBA00022840"/>
    </source>
</evidence>
<name>A0A816VGA2_BRANA</name>
<evidence type="ECO:0000256" key="5">
    <source>
        <dbReference type="ARBA" id="ARBA00022777"/>
    </source>
</evidence>
<dbReference type="AlphaFoldDB" id="A0A816VGA2"/>
<dbReference type="EMBL" id="HG994357">
    <property type="protein sequence ID" value="CAF2125230.1"/>
    <property type="molecule type" value="Genomic_DNA"/>
</dbReference>
<keyword evidence="4" id="KW-0547">Nucleotide-binding</keyword>
<dbReference type="FunFam" id="1.10.510.10:FF:001023">
    <property type="entry name" value="Os07g0541700 protein"/>
    <property type="match status" value="1"/>
</dbReference>
<keyword evidence="6" id="KW-0067">ATP-binding</keyword>
<feature type="domain" description="Protein kinase" evidence="9">
    <location>
        <begin position="1"/>
        <end position="229"/>
    </location>
</feature>
<evidence type="ECO:0000256" key="4">
    <source>
        <dbReference type="ARBA" id="ARBA00022741"/>
    </source>
</evidence>
<dbReference type="GO" id="GO:0004674">
    <property type="term" value="F:protein serine/threonine kinase activity"/>
    <property type="evidence" value="ECO:0007669"/>
    <property type="project" value="UniProtKB-KW"/>
</dbReference>
<proteinExistence type="predicted"/>
<keyword evidence="5" id="KW-0418">Kinase</keyword>
<protein>
    <recommendedName>
        <fullName evidence="1">non-specific serine/threonine protein kinase</fullName>
        <ecNumber evidence="1">2.7.11.1</ecNumber>
    </recommendedName>
</protein>
<dbReference type="PANTHER" id="PTHR27006:SF606">
    <property type="entry name" value="INTERLEUKIN-1 RECEPTOR-ASSOCIATED KINASE 4"/>
    <property type="match status" value="1"/>
</dbReference>
<evidence type="ECO:0000259" key="9">
    <source>
        <dbReference type="PROSITE" id="PS50011"/>
    </source>
</evidence>
<comment type="catalytic activity">
    <reaction evidence="8">
        <text>L-seryl-[protein] + ATP = O-phospho-L-seryl-[protein] + ADP + H(+)</text>
        <dbReference type="Rhea" id="RHEA:17989"/>
        <dbReference type="Rhea" id="RHEA-COMP:9863"/>
        <dbReference type="Rhea" id="RHEA-COMP:11604"/>
        <dbReference type="ChEBI" id="CHEBI:15378"/>
        <dbReference type="ChEBI" id="CHEBI:29999"/>
        <dbReference type="ChEBI" id="CHEBI:30616"/>
        <dbReference type="ChEBI" id="CHEBI:83421"/>
        <dbReference type="ChEBI" id="CHEBI:456216"/>
        <dbReference type="EC" id="2.7.11.1"/>
    </reaction>
</comment>
<accession>A0A816VGA2</accession>
<dbReference type="PROSITE" id="PS50011">
    <property type="entry name" value="PROTEIN_KINASE_DOM"/>
    <property type="match status" value="1"/>
</dbReference>